<feature type="coiled-coil region" evidence="1">
    <location>
        <begin position="231"/>
        <end position="293"/>
    </location>
</feature>
<keyword evidence="4" id="KW-1185">Reference proteome</keyword>
<dbReference type="PANTHER" id="PTHR46603">
    <property type="entry name" value="ABSCISSION/NOCUT CHECKPOINT REGULATOR"/>
    <property type="match status" value="1"/>
</dbReference>
<evidence type="ECO:0000256" key="2">
    <source>
        <dbReference type="SAM" id="MobiDB-lite"/>
    </source>
</evidence>
<dbReference type="InParanoid" id="A0A194RL26"/>
<reference evidence="3 4" key="1">
    <citation type="journal article" date="2015" name="Nat. Commun.">
        <title>Outbred genome sequencing and CRISPR/Cas9 gene editing in butterflies.</title>
        <authorList>
            <person name="Li X."/>
            <person name="Fan D."/>
            <person name="Zhang W."/>
            <person name="Liu G."/>
            <person name="Zhang L."/>
            <person name="Zhao L."/>
            <person name="Fang X."/>
            <person name="Chen L."/>
            <person name="Dong Y."/>
            <person name="Chen Y."/>
            <person name="Ding Y."/>
            <person name="Zhao R."/>
            <person name="Feng M."/>
            <person name="Zhu Y."/>
            <person name="Feng Y."/>
            <person name="Jiang X."/>
            <person name="Zhu D."/>
            <person name="Xiang H."/>
            <person name="Feng X."/>
            <person name="Li S."/>
            <person name="Wang J."/>
            <person name="Zhang G."/>
            <person name="Kronforst M.R."/>
            <person name="Wang W."/>
        </authorList>
    </citation>
    <scope>NUCLEOTIDE SEQUENCE [LARGE SCALE GENOMIC DNA]</scope>
    <source>
        <strain evidence="3">Ya'a_city_454_Pm</strain>
        <tissue evidence="3">Whole body</tissue>
    </source>
</reference>
<evidence type="ECO:0000313" key="4">
    <source>
        <dbReference type="Proteomes" id="UP000053240"/>
    </source>
</evidence>
<dbReference type="FunCoup" id="A0A194RL26">
    <property type="interactions" value="30"/>
</dbReference>
<dbReference type="GO" id="GO:0032154">
    <property type="term" value="C:cleavage furrow"/>
    <property type="evidence" value="ECO:0007669"/>
    <property type="project" value="TreeGrafter"/>
</dbReference>
<dbReference type="GO" id="GO:0005813">
    <property type="term" value="C:centrosome"/>
    <property type="evidence" value="ECO:0007669"/>
    <property type="project" value="TreeGrafter"/>
</dbReference>
<dbReference type="EMBL" id="KQ460045">
    <property type="protein sequence ID" value="KPJ18247.1"/>
    <property type="molecule type" value="Genomic_DNA"/>
</dbReference>
<feature type="region of interest" description="Disordered" evidence="2">
    <location>
        <begin position="403"/>
        <end position="486"/>
    </location>
</feature>
<dbReference type="GO" id="GO:0030496">
    <property type="term" value="C:midbody"/>
    <property type="evidence" value="ECO:0007669"/>
    <property type="project" value="TreeGrafter"/>
</dbReference>
<dbReference type="AlphaFoldDB" id="A0A194RL26"/>
<dbReference type="CDD" id="cd00065">
    <property type="entry name" value="FYVE_like_SF"/>
    <property type="match status" value="1"/>
</dbReference>
<protein>
    <submittedName>
        <fullName evidence="3">Zinc finger FYVE domain-containing protein 19</fullName>
    </submittedName>
</protein>
<feature type="coiled-coil region" evidence="1">
    <location>
        <begin position="155"/>
        <end position="203"/>
    </location>
</feature>
<gene>
    <name evidence="3" type="ORF">RR48_12095</name>
</gene>
<dbReference type="STRING" id="76193.A0A194RL26"/>
<dbReference type="Gene3D" id="3.30.40.10">
    <property type="entry name" value="Zinc/RING finger domain, C3HC4 (zinc finger)"/>
    <property type="match status" value="1"/>
</dbReference>
<proteinExistence type="predicted"/>
<dbReference type="PANTHER" id="PTHR46603:SF1">
    <property type="entry name" value="ABSCISSION_NOCUT CHECKPOINT REGULATOR"/>
    <property type="match status" value="1"/>
</dbReference>
<dbReference type="Proteomes" id="UP000053240">
    <property type="component" value="Unassembled WGS sequence"/>
</dbReference>
<sequence length="588" mass="67491">MACNSCFKAFSIFRQEKGCPNCGFSYCSKCLNYKMFVKKLNEERKVCLKCSRLSIYKPDKAHVIPTDAYNRNALSKDNMSTSKQNDNVETNRIDEEIKERLKKLKQPALSNIEVSNKDIAERLLKLKEDSVSSNDVRLHPSLATAGSSSVTVLDVKKKRSEQEEVSDLLVELEEKSKIDTKYNKDFENKLSEIEIRLHKLRSSNTNADIVGQTLKRNIPDNELPAPSQILGKAIKTEQEELNDLLKQLEEESKIEDLYNNDFVTKLNDLEKRLNNLKKSQPSTDEEVQKLKNNPVDEETVIREIIEKIQTDVNNKETEELSPDLNNELPFCEICNEDAKERCPSCGFSYCVRCLDNKIFVKQLNAEKKVCVKCLKYNSSGEVHMIPPPDYYRQALKIVHRKKKSKSKSCENHNDNETNPDNNIKSSNVSNKYGNVADENSPSTSYDHGRIDYYSSENESNSEKSGDEDNSDDLSEESEDEINDEDIEKEKSLIFDLKDTHPHLYDDTRHVKKETKSTDEILRDAIRQGFHDKGDKLEAYRKKPPKCTLCSTKALVNCKGCESTFCMRCFDMHSDEVCVEYETLEPHVN</sequence>
<accession>A0A194RL26</accession>
<evidence type="ECO:0000256" key="1">
    <source>
        <dbReference type="SAM" id="Coils"/>
    </source>
</evidence>
<dbReference type="GO" id="GO:0009838">
    <property type="term" value="P:abscission"/>
    <property type="evidence" value="ECO:0007669"/>
    <property type="project" value="TreeGrafter"/>
</dbReference>
<dbReference type="GO" id="GO:0032266">
    <property type="term" value="F:phosphatidylinositol-3-phosphate binding"/>
    <property type="evidence" value="ECO:0007669"/>
    <property type="project" value="TreeGrafter"/>
</dbReference>
<dbReference type="InterPro" id="IPR011011">
    <property type="entry name" value="Znf_FYVE_PHD"/>
</dbReference>
<feature type="compositionally biased region" description="Acidic residues" evidence="2">
    <location>
        <begin position="467"/>
        <end position="486"/>
    </location>
</feature>
<keyword evidence="1" id="KW-0175">Coiled coil</keyword>
<name>A0A194RL26_PAPMA</name>
<feature type="compositionally biased region" description="Polar residues" evidence="2">
    <location>
        <begin position="423"/>
        <end position="445"/>
    </location>
</feature>
<dbReference type="InterPro" id="IPR013083">
    <property type="entry name" value="Znf_RING/FYVE/PHD"/>
</dbReference>
<dbReference type="SUPFAM" id="SSF57903">
    <property type="entry name" value="FYVE/PHD zinc finger"/>
    <property type="match status" value="2"/>
</dbReference>
<dbReference type="GO" id="GO:0044878">
    <property type="term" value="P:mitotic cytokinesis checkpoint signaling"/>
    <property type="evidence" value="ECO:0007669"/>
    <property type="project" value="TreeGrafter"/>
</dbReference>
<organism evidence="3 4">
    <name type="scientific">Papilio machaon</name>
    <name type="common">Old World swallowtail butterfly</name>
    <dbReference type="NCBI Taxonomy" id="76193"/>
    <lineage>
        <taxon>Eukaryota</taxon>
        <taxon>Metazoa</taxon>
        <taxon>Ecdysozoa</taxon>
        <taxon>Arthropoda</taxon>
        <taxon>Hexapoda</taxon>
        <taxon>Insecta</taxon>
        <taxon>Pterygota</taxon>
        <taxon>Neoptera</taxon>
        <taxon>Endopterygota</taxon>
        <taxon>Lepidoptera</taxon>
        <taxon>Glossata</taxon>
        <taxon>Ditrysia</taxon>
        <taxon>Papilionoidea</taxon>
        <taxon>Papilionidae</taxon>
        <taxon>Papilioninae</taxon>
        <taxon>Papilio</taxon>
    </lineage>
</organism>
<evidence type="ECO:0000313" key="3">
    <source>
        <dbReference type="EMBL" id="KPJ18247.1"/>
    </source>
</evidence>